<evidence type="ECO:0000313" key="4">
    <source>
        <dbReference type="Proteomes" id="UP001139648"/>
    </source>
</evidence>
<evidence type="ECO:0000256" key="1">
    <source>
        <dbReference type="SAM" id="MobiDB-lite"/>
    </source>
</evidence>
<name>A0A9X2GPE7_9ACTN</name>
<dbReference type="Proteomes" id="UP001139648">
    <property type="component" value="Unassembled WGS sequence"/>
</dbReference>
<keyword evidence="2" id="KW-0732">Signal</keyword>
<evidence type="ECO:0008006" key="5">
    <source>
        <dbReference type="Google" id="ProtNLM"/>
    </source>
</evidence>
<accession>A0A9X2GPE7</accession>
<feature type="chain" id="PRO_5040973171" description="DUF3859 domain-containing protein" evidence="2">
    <location>
        <begin position="30"/>
        <end position="208"/>
    </location>
</feature>
<dbReference type="AlphaFoldDB" id="A0A9X2GPE7"/>
<evidence type="ECO:0000256" key="2">
    <source>
        <dbReference type="SAM" id="SignalP"/>
    </source>
</evidence>
<sequence>MRLMRVWAGVAASVVVVMVGGGCAGGAPAGGGAPVPTGGRASGPAGGGTSAPDDGGASGPAGGVRTSPGNGQEASPGAGEEASPRPAATGAGCNGTAVFEGDGFPEVRGTARDAELWGLLFVRATPLSAGDEVKIVWRMTGEGPLRIRAVHPDGTAAERVWGPEEHGGSSWRRPGQEWGTGFVFPKPGCWKIELSRSRGSGHVWLPVR</sequence>
<proteinExistence type="predicted"/>
<dbReference type="EMBL" id="JAMZEB010000002">
    <property type="protein sequence ID" value="MCP2361497.1"/>
    <property type="molecule type" value="Genomic_DNA"/>
</dbReference>
<reference evidence="3" key="1">
    <citation type="submission" date="2022-06" db="EMBL/GenBank/DDBJ databases">
        <title>Sequencing the genomes of 1000 actinobacteria strains.</title>
        <authorList>
            <person name="Klenk H.-P."/>
        </authorList>
    </citation>
    <scope>NUCLEOTIDE SEQUENCE</scope>
    <source>
        <strain evidence="3">DSM 46694</strain>
    </source>
</reference>
<dbReference type="PROSITE" id="PS51257">
    <property type="entry name" value="PROKAR_LIPOPROTEIN"/>
    <property type="match status" value="1"/>
</dbReference>
<keyword evidence="4" id="KW-1185">Reference proteome</keyword>
<dbReference type="RefSeq" id="WP_253750797.1">
    <property type="nucleotide sequence ID" value="NZ_BAABKA010000064.1"/>
</dbReference>
<organism evidence="3 4">
    <name type="scientific">Nonomuraea thailandensis</name>
    <dbReference type="NCBI Taxonomy" id="1188745"/>
    <lineage>
        <taxon>Bacteria</taxon>
        <taxon>Bacillati</taxon>
        <taxon>Actinomycetota</taxon>
        <taxon>Actinomycetes</taxon>
        <taxon>Streptosporangiales</taxon>
        <taxon>Streptosporangiaceae</taxon>
        <taxon>Nonomuraea</taxon>
    </lineage>
</organism>
<protein>
    <recommendedName>
        <fullName evidence="5">DUF3859 domain-containing protein</fullName>
    </recommendedName>
</protein>
<comment type="caution">
    <text evidence="3">The sequence shown here is derived from an EMBL/GenBank/DDBJ whole genome shotgun (WGS) entry which is preliminary data.</text>
</comment>
<feature type="compositionally biased region" description="Gly residues" evidence="1">
    <location>
        <begin position="40"/>
        <end position="49"/>
    </location>
</feature>
<feature type="region of interest" description="Disordered" evidence="1">
    <location>
        <begin position="35"/>
        <end position="94"/>
    </location>
</feature>
<gene>
    <name evidence="3" type="ORF">HD597_008517</name>
</gene>
<evidence type="ECO:0000313" key="3">
    <source>
        <dbReference type="EMBL" id="MCP2361497.1"/>
    </source>
</evidence>
<feature type="signal peptide" evidence="2">
    <location>
        <begin position="1"/>
        <end position="29"/>
    </location>
</feature>